<dbReference type="PANTHER" id="PTHR45954">
    <property type="entry name" value="LD33695P"/>
    <property type="match status" value="1"/>
</dbReference>
<dbReference type="Proteomes" id="UP001152795">
    <property type="component" value="Unassembled WGS sequence"/>
</dbReference>
<sequence length="98" mass="11623">MQETRAYLELGYIYKLNNQFETAIKYYEQALKIVKERKDQVEETMAYLGLGDVYTLNNQFETGIKYYEQALEIAKELENKQNRNMARNAIEELSLRIA</sequence>
<evidence type="ECO:0000256" key="2">
    <source>
        <dbReference type="ARBA" id="ARBA00022490"/>
    </source>
</evidence>
<dbReference type="InterPro" id="IPR011990">
    <property type="entry name" value="TPR-like_helical_dom_sf"/>
</dbReference>
<protein>
    <submittedName>
        <fullName evidence="4">Tetratricopeptide repeat 28</fullName>
    </submittedName>
</protein>
<evidence type="ECO:0000256" key="3">
    <source>
        <dbReference type="ARBA" id="ARBA00022737"/>
    </source>
</evidence>
<dbReference type="InterPro" id="IPR019734">
    <property type="entry name" value="TPR_rpt"/>
</dbReference>
<dbReference type="GO" id="GO:0005092">
    <property type="term" value="F:GDP-dissociation inhibitor activity"/>
    <property type="evidence" value="ECO:0007669"/>
    <property type="project" value="TreeGrafter"/>
</dbReference>
<dbReference type="InterPro" id="IPR052386">
    <property type="entry name" value="GPSM"/>
</dbReference>
<keyword evidence="2" id="KW-0963">Cytoplasm</keyword>
<dbReference type="SUPFAM" id="SSF48452">
    <property type="entry name" value="TPR-like"/>
    <property type="match status" value="1"/>
</dbReference>
<accession>A0A7D9MFK3</accession>
<dbReference type="GO" id="GO:0001965">
    <property type="term" value="F:G-protein alpha-subunit binding"/>
    <property type="evidence" value="ECO:0007669"/>
    <property type="project" value="TreeGrafter"/>
</dbReference>
<keyword evidence="3" id="KW-0677">Repeat</keyword>
<proteinExistence type="predicted"/>
<dbReference type="EMBL" id="CACRXK020042002">
    <property type="protein sequence ID" value="CAB4045796.1"/>
    <property type="molecule type" value="Genomic_DNA"/>
</dbReference>
<dbReference type="GO" id="GO:0005938">
    <property type="term" value="C:cell cortex"/>
    <property type="evidence" value="ECO:0007669"/>
    <property type="project" value="TreeGrafter"/>
</dbReference>
<evidence type="ECO:0000313" key="4">
    <source>
        <dbReference type="EMBL" id="CAB4045796.1"/>
    </source>
</evidence>
<dbReference type="Gene3D" id="1.25.40.10">
    <property type="entry name" value="Tetratricopeptide repeat domain"/>
    <property type="match status" value="1"/>
</dbReference>
<dbReference type="AlphaFoldDB" id="A0A7D9MFK3"/>
<dbReference type="GO" id="GO:0000132">
    <property type="term" value="P:establishment of mitotic spindle orientation"/>
    <property type="evidence" value="ECO:0007669"/>
    <property type="project" value="TreeGrafter"/>
</dbReference>
<comment type="subcellular location">
    <subcellularLocation>
        <location evidence="1">Cytoplasm</location>
    </subcellularLocation>
</comment>
<dbReference type="PROSITE" id="PS50005">
    <property type="entry name" value="TPR"/>
    <property type="match status" value="2"/>
</dbReference>
<organism evidence="4 5">
    <name type="scientific">Paramuricea clavata</name>
    <name type="common">Red gorgonian</name>
    <name type="synonym">Violescent sea-whip</name>
    <dbReference type="NCBI Taxonomy" id="317549"/>
    <lineage>
        <taxon>Eukaryota</taxon>
        <taxon>Metazoa</taxon>
        <taxon>Cnidaria</taxon>
        <taxon>Anthozoa</taxon>
        <taxon>Octocorallia</taxon>
        <taxon>Malacalcyonacea</taxon>
        <taxon>Plexauridae</taxon>
        <taxon>Paramuricea</taxon>
    </lineage>
</organism>
<evidence type="ECO:0000313" key="5">
    <source>
        <dbReference type="Proteomes" id="UP001152795"/>
    </source>
</evidence>
<dbReference type="Pfam" id="PF13424">
    <property type="entry name" value="TPR_12"/>
    <property type="match status" value="1"/>
</dbReference>
<feature type="non-terminal residue" evidence="4">
    <location>
        <position position="98"/>
    </location>
</feature>
<evidence type="ECO:0000256" key="1">
    <source>
        <dbReference type="ARBA" id="ARBA00004496"/>
    </source>
</evidence>
<name>A0A7D9MFK3_PARCT</name>
<keyword evidence="5" id="KW-1185">Reference proteome</keyword>
<dbReference type="PROSITE" id="PS50293">
    <property type="entry name" value="TPR_REGION"/>
    <property type="match status" value="1"/>
</dbReference>
<reference evidence="4" key="1">
    <citation type="submission" date="2020-04" db="EMBL/GenBank/DDBJ databases">
        <authorList>
            <person name="Alioto T."/>
            <person name="Alioto T."/>
            <person name="Gomez Garrido J."/>
        </authorList>
    </citation>
    <scope>NUCLEOTIDE SEQUENCE</scope>
    <source>
        <strain evidence="4">A484AB</strain>
    </source>
</reference>
<dbReference type="OrthoDB" id="5986190at2759"/>
<dbReference type="SMART" id="SM00028">
    <property type="entry name" value="TPR"/>
    <property type="match status" value="2"/>
</dbReference>
<comment type="caution">
    <text evidence="4">The sequence shown here is derived from an EMBL/GenBank/DDBJ whole genome shotgun (WGS) entry which is preliminary data.</text>
</comment>
<gene>
    <name evidence="4" type="ORF">PACLA_8A007345</name>
</gene>
<dbReference type="PANTHER" id="PTHR45954:SF1">
    <property type="entry name" value="LD33695P"/>
    <property type="match status" value="1"/>
</dbReference>